<dbReference type="EMBL" id="JANYMP010000002">
    <property type="protein sequence ID" value="MCS7476070.1"/>
    <property type="molecule type" value="Genomic_DNA"/>
</dbReference>
<gene>
    <name evidence="2" type="ORF">NZH93_04315</name>
</gene>
<proteinExistence type="predicted"/>
<sequence>MSTSLHDTLAGPAADARSRFARDDNGYLQGSTVVHAVRLQDWLGVSVPGPGCHVGTGGWDFTRFKPTRSPVDCGRCAKSGMRGTTDDTDKPGQLALDLHT</sequence>
<accession>A0A9X3AEM6</accession>
<dbReference type="AlphaFoldDB" id="A0A9X3AEM6"/>
<dbReference type="RefSeq" id="WP_259621589.1">
    <property type="nucleotide sequence ID" value="NZ_JANYMP010000002.1"/>
</dbReference>
<keyword evidence="3" id="KW-1185">Reference proteome</keyword>
<dbReference type="Proteomes" id="UP001141259">
    <property type="component" value="Unassembled WGS sequence"/>
</dbReference>
<feature type="region of interest" description="Disordered" evidence="1">
    <location>
        <begin position="79"/>
        <end position="100"/>
    </location>
</feature>
<evidence type="ECO:0000256" key="1">
    <source>
        <dbReference type="SAM" id="MobiDB-lite"/>
    </source>
</evidence>
<reference evidence="2" key="1">
    <citation type="submission" date="2022-08" db="EMBL/GenBank/DDBJ databases">
        <authorList>
            <person name="Tistechok S."/>
            <person name="Samborskyy M."/>
            <person name="Roman I."/>
        </authorList>
    </citation>
    <scope>NUCLEOTIDE SEQUENCE</scope>
    <source>
        <strain evidence="2">DSM 103496</strain>
    </source>
</reference>
<evidence type="ECO:0000313" key="2">
    <source>
        <dbReference type="EMBL" id="MCS7476070.1"/>
    </source>
</evidence>
<name>A0A9X3AEM6_9PSEU</name>
<protein>
    <submittedName>
        <fullName evidence="2">Uncharacterized protein</fullName>
    </submittedName>
</protein>
<organism evidence="2 3">
    <name type="scientific">Umezawaea endophytica</name>
    <dbReference type="NCBI Taxonomy" id="1654476"/>
    <lineage>
        <taxon>Bacteria</taxon>
        <taxon>Bacillati</taxon>
        <taxon>Actinomycetota</taxon>
        <taxon>Actinomycetes</taxon>
        <taxon>Pseudonocardiales</taxon>
        <taxon>Pseudonocardiaceae</taxon>
        <taxon>Umezawaea</taxon>
    </lineage>
</organism>
<comment type="caution">
    <text evidence="2">The sequence shown here is derived from an EMBL/GenBank/DDBJ whole genome shotgun (WGS) entry which is preliminary data.</text>
</comment>
<evidence type="ECO:0000313" key="3">
    <source>
        <dbReference type="Proteomes" id="UP001141259"/>
    </source>
</evidence>